<comment type="caution">
    <text evidence="2">The sequence shown here is derived from an EMBL/GenBank/DDBJ whole genome shotgun (WGS) entry which is preliminary data.</text>
</comment>
<gene>
    <name evidence="2" type="ORF">J2Z20_003245</name>
</gene>
<dbReference type="SUPFAM" id="SSF51261">
    <property type="entry name" value="Duplicated hybrid motif"/>
    <property type="match status" value="1"/>
</dbReference>
<keyword evidence="3" id="KW-1185">Reference proteome</keyword>
<proteinExistence type="predicted"/>
<evidence type="ECO:0000259" key="1">
    <source>
        <dbReference type="Pfam" id="PF01551"/>
    </source>
</evidence>
<dbReference type="Pfam" id="PF01551">
    <property type="entry name" value="Peptidase_M23"/>
    <property type="match status" value="1"/>
</dbReference>
<protein>
    <submittedName>
        <fullName evidence="2">Stage IV sporulation protein FA</fullName>
    </submittedName>
</protein>
<feature type="domain" description="M23ase beta-sheet core" evidence="1">
    <location>
        <begin position="188"/>
        <end position="284"/>
    </location>
</feature>
<dbReference type="InterPro" id="IPR050570">
    <property type="entry name" value="Cell_wall_metabolism_enzyme"/>
</dbReference>
<dbReference type="InterPro" id="IPR016047">
    <property type="entry name" value="M23ase_b-sheet_dom"/>
</dbReference>
<evidence type="ECO:0000313" key="3">
    <source>
        <dbReference type="Proteomes" id="UP001519273"/>
    </source>
</evidence>
<sequence length="291" mass="32960">MDIKSNIKQRRERRIEQLLTEEQSNSRFARFDQPRLNQESMNTKMLPTVSRGVLHNDYEELDPEVLWKRERGKWNEQGGSDAHQPPSFIKSFLLRTLISAIIFGLLWSMNDINSPWSVRVKAFVLQALTQEMNFEQIEVWYEEHFGGAPTFISIFNGDDRNATKVNGTSSFVSPLSGTIVQSFDENLRGIEIAPTQQSAVTRVKSIETGRVLEVSHAAQAGETVRIQHPDGYVSIYSNLSKSVVQVNDWVEGGDIIGELAEVSSPDKQTTLFLAILKDEQYIDPAEVIPFD</sequence>
<reference evidence="2 3" key="1">
    <citation type="submission" date="2021-03" db="EMBL/GenBank/DDBJ databases">
        <title>Genomic Encyclopedia of Type Strains, Phase IV (KMG-IV): sequencing the most valuable type-strain genomes for metagenomic binning, comparative biology and taxonomic classification.</title>
        <authorList>
            <person name="Goeker M."/>
        </authorList>
    </citation>
    <scope>NUCLEOTIDE SEQUENCE [LARGE SCALE GENOMIC DNA]</scope>
    <source>
        <strain evidence="2 3">DSM 23491</strain>
    </source>
</reference>
<dbReference type="EMBL" id="JAGGKP010000013">
    <property type="protein sequence ID" value="MBP1938325.1"/>
    <property type="molecule type" value="Genomic_DNA"/>
</dbReference>
<organism evidence="2 3">
    <name type="scientific">Paenibacillus sediminis</name>
    <dbReference type="NCBI Taxonomy" id="664909"/>
    <lineage>
        <taxon>Bacteria</taxon>
        <taxon>Bacillati</taxon>
        <taxon>Bacillota</taxon>
        <taxon>Bacilli</taxon>
        <taxon>Bacillales</taxon>
        <taxon>Paenibacillaceae</taxon>
        <taxon>Paenibacillus</taxon>
    </lineage>
</organism>
<dbReference type="Proteomes" id="UP001519273">
    <property type="component" value="Unassembled WGS sequence"/>
</dbReference>
<evidence type="ECO:0000313" key="2">
    <source>
        <dbReference type="EMBL" id="MBP1938325.1"/>
    </source>
</evidence>
<dbReference type="CDD" id="cd12797">
    <property type="entry name" value="M23_peptidase"/>
    <property type="match status" value="1"/>
</dbReference>
<dbReference type="InterPro" id="IPR011055">
    <property type="entry name" value="Dup_hybrid_motif"/>
</dbReference>
<dbReference type="Gene3D" id="2.70.70.10">
    <property type="entry name" value="Glucose Permease (Domain IIA)"/>
    <property type="match status" value="1"/>
</dbReference>
<name>A0ABS4H725_9BACL</name>
<dbReference type="RefSeq" id="WP_209852618.1">
    <property type="nucleotide sequence ID" value="NZ_CBCRVE010000013.1"/>
</dbReference>
<dbReference type="PANTHER" id="PTHR21666">
    <property type="entry name" value="PEPTIDASE-RELATED"/>
    <property type="match status" value="1"/>
</dbReference>
<dbReference type="PANTHER" id="PTHR21666:SF274">
    <property type="entry name" value="STAGE IV SPORULATION PROTEIN FA"/>
    <property type="match status" value="1"/>
</dbReference>
<accession>A0ABS4H725</accession>